<dbReference type="EMBL" id="FNPI01000007">
    <property type="protein sequence ID" value="SDZ18128.1"/>
    <property type="molecule type" value="Genomic_DNA"/>
</dbReference>
<gene>
    <name evidence="5" type="ORF">SAMN05421736_10797</name>
</gene>
<feature type="chain" id="PRO_5039427387" description="DUF4352 domain-containing protein" evidence="3">
    <location>
        <begin position="20"/>
        <end position="218"/>
    </location>
</feature>
<accession>A0A1H3QYT5</accession>
<evidence type="ECO:0000256" key="2">
    <source>
        <dbReference type="SAM" id="MobiDB-lite"/>
    </source>
</evidence>
<protein>
    <recommendedName>
        <fullName evidence="4">DUF4352 domain-containing protein</fullName>
    </recommendedName>
</protein>
<dbReference type="AlphaFoldDB" id="A0A1H3QYT5"/>
<dbReference type="Proteomes" id="UP000198935">
    <property type="component" value="Unassembled WGS sequence"/>
</dbReference>
<dbReference type="InterPro" id="IPR029051">
    <property type="entry name" value="DUF4352"/>
</dbReference>
<dbReference type="Pfam" id="PF11611">
    <property type="entry name" value="DUF4352"/>
    <property type="match status" value="1"/>
</dbReference>
<sequence>MKKFMKLVSIAVLTVGVLAACNSDDKEENATPVDNNTPAEDNETPADDTDDEELGNEAEEDETDNEDNSASNEQFADQLDLGLGDTGRFSGTVGAYEITLHSVRKQDEVDGQKMFDYMIIGDATVKNIGNETVDAHSAVDALELVDSLDGGGSSEFSKQLPSIEEVSGELEPGEETTGQIVFAARENNEHFIRVNSGLVAAGAVYNQVIWRFEDSEVE</sequence>
<feature type="signal peptide" evidence="3">
    <location>
        <begin position="1"/>
        <end position="19"/>
    </location>
</feature>
<keyword evidence="1 3" id="KW-0732">Signal</keyword>
<keyword evidence="6" id="KW-1185">Reference proteome</keyword>
<dbReference type="OrthoDB" id="2972862at2"/>
<evidence type="ECO:0000256" key="1">
    <source>
        <dbReference type="ARBA" id="ARBA00022729"/>
    </source>
</evidence>
<name>A0A1H3QYT5_9BACI</name>
<feature type="domain" description="DUF4352" evidence="4">
    <location>
        <begin position="92"/>
        <end position="189"/>
    </location>
</feature>
<reference evidence="6" key="1">
    <citation type="submission" date="2016-10" db="EMBL/GenBank/DDBJ databases">
        <authorList>
            <person name="Varghese N."/>
            <person name="Submissions S."/>
        </authorList>
    </citation>
    <scope>NUCLEOTIDE SEQUENCE [LARGE SCALE GENOMIC DNA]</scope>
    <source>
        <strain evidence="6">SP</strain>
    </source>
</reference>
<feature type="region of interest" description="Disordered" evidence="2">
    <location>
        <begin position="22"/>
        <end position="72"/>
    </location>
</feature>
<dbReference type="PROSITE" id="PS51257">
    <property type="entry name" value="PROKAR_LIPOPROTEIN"/>
    <property type="match status" value="1"/>
</dbReference>
<evidence type="ECO:0000313" key="5">
    <source>
        <dbReference type="EMBL" id="SDZ18128.1"/>
    </source>
</evidence>
<organism evidence="5 6">
    <name type="scientific">Evansella caseinilytica</name>
    <dbReference type="NCBI Taxonomy" id="1503961"/>
    <lineage>
        <taxon>Bacteria</taxon>
        <taxon>Bacillati</taxon>
        <taxon>Bacillota</taxon>
        <taxon>Bacilli</taxon>
        <taxon>Bacillales</taxon>
        <taxon>Bacillaceae</taxon>
        <taxon>Evansella</taxon>
    </lineage>
</organism>
<dbReference type="STRING" id="1503961.SAMN05421736_10797"/>
<dbReference type="InterPro" id="IPR029050">
    <property type="entry name" value="Immunoprotect_excell_Ig-like"/>
</dbReference>
<evidence type="ECO:0000259" key="4">
    <source>
        <dbReference type="Pfam" id="PF11611"/>
    </source>
</evidence>
<feature type="compositionally biased region" description="Acidic residues" evidence="2">
    <location>
        <begin position="40"/>
        <end position="67"/>
    </location>
</feature>
<evidence type="ECO:0000256" key="3">
    <source>
        <dbReference type="SAM" id="SignalP"/>
    </source>
</evidence>
<evidence type="ECO:0000313" key="6">
    <source>
        <dbReference type="Proteomes" id="UP000198935"/>
    </source>
</evidence>
<proteinExistence type="predicted"/>
<dbReference type="Gene3D" id="2.60.40.1240">
    <property type="match status" value="1"/>
</dbReference>